<dbReference type="InterPro" id="IPR000847">
    <property type="entry name" value="LysR_HTH_N"/>
</dbReference>
<dbReference type="AlphaFoldDB" id="A0A1V2H354"/>
<keyword evidence="3" id="KW-1185">Reference proteome</keyword>
<evidence type="ECO:0000313" key="2">
    <source>
        <dbReference type="EMBL" id="ONG54271.1"/>
    </source>
</evidence>
<accession>A0A1V2H354</accession>
<organism evidence="2 3">
    <name type="scientific">Teichococcus deserti</name>
    <dbReference type="NCBI Taxonomy" id="1817963"/>
    <lineage>
        <taxon>Bacteria</taxon>
        <taxon>Pseudomonadati</taxon>
        <taxon>Pseudomonadota</taxon>
        <taxon>Alphaproteobacteria</taxon>
        <taxon>Acetobacterales</taxon>
        <taxon>Roseomonadaceae</taxon>
        <taxon>Roseomonas</taxon>
    </lineage>
</organism>
<dbReference type="Proteomes" id="UP000188879">
    <property type="component" value="Unassembled WGS sequence"/>
</dbReference>
<protein>
    <recommendedName>
        <fullName evidence="1">HTH lysR-type domain-containing protein</fullName>
    </recommendedName>
</protein>
<dbReference type="EMBL" id="MLCO01000087">
    <property type="protein sequence ID" value="ONG54271.1"/>
    <property type="molecule type" value="Genomic_DNA"/>
</dbReference>
<dbReference type="Gene3D" id="1.10.10.10">
    <property type="entry name" value="Winged helix-like DNA-binding domain superfamily/Winged helix DNA-binding domain"/>
    <property type="match status" value="1"/>
</dbReference>
<dbReference type="OrthoDB" id="9813056at2"/>
<feature type="domain" description="HTH lysR-type" evidence="1">
    <location>
        <begin position="6"/>
        <end position="56"/>
    </location>
</feature>
<dbReference type="RefSeq" id="WP_076957324.1">
    <property type="nucleotide sequence ID" value="NZ_MLCO01000087.1"/>
</dbReference>
<evidence type="ECO:0000259" key="1">
    <source>
        <dbReference type="Pfam" id="PF00126"/>
    </source>
</evidence>
<gene>
    <name evidence="2" type="ORF">BKE38_10620</name>
</gene>
<dbReference type="GO" id="GO:0003700">
    <property type="term" value="F:DNA-binding transcription factor activity"/>
    <property type="evidence" value="ECO:0007669"/>
    <property type="project" value="InterPro"/>
</dbReference>
<dbReference type="InterPro" id="IPR036390">
    <property type="entry name" value="WH_DNA-bd_sf"/>
</dbReference>
<dbReference type="Pfam" id="PF00126">
    <property type="entry name" value="HTH_1"/>
    <property type="match status" value="1"/>
</dbReference>
<comment type="caution">
    <text evidence="2">The sequence shown here is derived from an EMBL/GenBank/DDBJ whole genome shotgun (WGS) entry which is preliminary data.</text>
</comment>
<dbReference type="SUPFAM" id="SSF46785">
    <property type="entry name" value="Winged helix' DNA-binding domain"/>
    <property type="match status" value="1"/>
</dbReference>
<dbReference type="InterPro" id="IPR036388">
    <property type="entry name" value="WH-like_DNA-bd_sf"/>
</dbReference>
<proteinExistence type="predicted"/>
<evidence type="ECO:0000313" key="3">
    <source>
        <dbReference type="Proteomes" id="UP000188879"/>
    </source>
</evidence>
<sequence length="70" mass="7539">MGATIAQMKAVEALSRTGRFSPAAGELGLSQPTVPAQLPALEQASRRRIFRRCARGSPRSWRKSGGWASI</sequence>
<reference evidence="2 3" key="1">
    <citation type="submission" date="2016-10" db="EMBL/GenBank/DDBJ databases">
        <title>Draft Genome sequence of Roseomonas sp. strain M3.</title>
        <authorList>
            <person name="Subhash Y."/>
            <person name="Lee S."/>
        </authorList>
    </citation>
    <scope>NUCLEOTIDE SEQUENCE [LARGE SCALE GENOMIC DNA]</scope>
    <source>
        <strain evidence="2 3">M3</strain>
    </source>
</reference>
<name>A0A1V2H354_9PROT</name>